<dbReference type="GO" id="GO:0015288">
    <property type="term" value="F:porin activity"/>
    <property type="evidence" value="ECO:0007669"/>
    <property type="project" value="InterPro"/>
</dbReference>
<feature type="signal peptide" evidence="2">
    <location>
        <begin position="1"/>
        <end position="27"/>
    </location>
</feature>
<protein>
    <submittedName>
        <fullName evidence="3">Carbohydrate-selective porin, OprB family</fullName>
    </submittedName>
</protein>
<keyword evidence="2" id="KW-0732">Signal</keyword>
<accession>A0A1X6Y7T2</accession>
<evidence type="ECO:0000256" key="1">
    <source>
        <dbReference type="ARBA" id="ARBA00008769"/>
    </source>
</evidence>
<evidence type="ECO:0000313" key="3">
    <source>
        <dbReference type="EMBL" id="SLN13521.1"/>
    </source>
</evidence>
<dbReference type="Proteomes" id="UP000193061">
    <property type="component" value="Unassembled WGS sequence"/>
</dbReference>
<keyword evidence="4" id="KW-1185">Reference proteome</keyword>
<organism evidence="3 4">
    <name type="scientific">Roseovarius albus</name>
    <dbReference type="NCBI Taxonomy" id="1247867"/>
    <lineage>
        <taxon>Bacteria</taxon>
        <taxon>Pseudomonadati</taxon>
        <taxon>Pseudomonadota</taxon>
        <taxon>Alphaproteobacteria</taxon>
        <taxon>Rhodobacterales</taxon>
        <taxon>Roseobacteraceae</taxon>
        <taxon>Roseovarius</taxon>
    </lineage>
</organism>
<gene>
    <name evidence="3" type="ORF">ROA7450_00192</name>
</gene>
<dbReference type="InterPro" id="IPR007049">
    <property type="entry name" value="Carb-sel_porin_OprB"/>
</dbReference>
<reference evidence="3 4" key="1">
    <citation type="submission" date="2017-03" db="EMBL/GenBank/DDBJ databases">
        <authorList>
            <person name="Afonso C.L."/>
            <person name="Miller P.J."/>
            <person name="Scott M.A."/>
            <person name="Spackman E."/>
            <person name="Goraichik I."/>
            <person name="Dimitrov K.M."/>
            <person name="Suarez D.L."/>
            <person name="Swayne D.E."/>
        </authorList>
    </citation>
    <scope>NUCLEOTIDE SEQUENCE [LARGE SCALE GENOMIC DNA]</scope>
    <source>
        <strain evidence="3 4">CECT 7450</strain>
    </source>
</reference>
<proteinExistence type="inferred from homology"/>
<evidence type="ECO:0000256" key="2">
    <source>
        <dbReference type="RuleBase" id="RU363072"/>
    </source>
</evidence>
<dbReference type="GO" id="GO:0008643">
    <property type="term" value="P:carbohydrate transport"/>
    <property type="evidence" value="ECO:0007669"/>
    <property type="project" value="InterPro"/>
</dbReference>
<sequence>MRYSTFRLAFSTAVVAICFLFPGATVAQGLGGPSSVRADLEPGDGLTDPQYRSDFPRNIAPRWFAWKDGLAEQGFRFNIDYLALAQSSSSDLGEGTASGGIARFYGSWQGTNHGSLTFKLENRHAYGAVAPQFLGLDGGALAITGTAFNDGGTMLTNLFWTQRAENGSWTLQFGQIDVTDFTNVYGLVSPYTAFQNLAFNTNPTINAPNPGLAVAGSVKLGSNFYAIGTVADANADPTSPDGDVFSHGNLYKSLEIGYTSGFDRVYFDNIHLTLWHADAADDGSRLEDYGAAFSAAWFIDNQWMPFVRAGVSQGTTALYEKSVSAGIGYYGGNTDLAGLGLNWAEANGVPSSQTTAELFYRFSISPGLQITPSIQYIHNPRMNPGQSSIFIAGLRMRVVFWGHQGLSLLTCRFGNITSMKCKSGWL</sequence>
<dbReference type="RefSeq" id="WP_085803743.1">
    <property type="nucleotide sequence ID" value="NZ_FWFX01000001.1"/>
</dbReference>
<dbReference type="EMBL" id="FWFX01000001">
    <property type="protein sequence ID" value="SLN13521.1"/>
    <property type="molecule type" value="Genomic_DNA"/>
</dbReference>
<evidence type="ECO:0000313" key="4">
    <source>
        <dbReference type="Proteomes" id="UP000193061"/>
    </source>
</evidence>
<dbReference type="Pfam" id="PF04966">
    <property type="entry name" value="OprB"/>
    <property type="match status" value="2"/>
</dbReference>
<dbReference type="AlphaFoldDB" id="A0A1X6Y7T2"/>
<comment type="similarity">
    <text evidence="1 2">Belongs to the OprB family.</text>
</comment>
<feature type="chain" id="PRO_5011814300" evidence="2">
    <location>
        <begin position="28"/>
        <end position="426"/>
    </location>
</feature>
<dbReference type="InterPro" id="IPR038673">
    <property type="entry name" value="OprB_sf"/>
</dbReference>
<dbReference type="GO" id="GO:0016020">
    <property type="term" value="C:membrane"/>
    <property type="evidence" value="ECO:0007669"/>
    <property type="project" value="InterPro"/>
</dbReference>
<dbReference type="Gene3D" id="2.40.160.180">
    <property type="entry name" value="Carbohydrate-selective porin OprB"/>
    <property type="match status" value="1"/>
</dbReference>
<name>A0A1X6Y7T2_9RHOB</name>